<protein>
    <submittedName>
        <fullName evidence="3">Lipopolysaccharide export system protein LptC</fullName>
    </submittedName>
</protein>
<feature type="transmembrane region" description="Helical" evidence="2">
    <location>
        <begin position="51"/>
        <end position="70"/>
    </location>
</feature>
<evidence type="ECO:0000313" key="3">
    <source>
        <dbReference type="EMBL" id="MBB4286411.1"/>
    </source>
</evidence>
<dbReference type="EMBL" id="JACIGI010000016">
    <property type="protein sequence ID" value="MBB4286411.1"/>
    <property type="molecule type" value="Genomic_DNA"/>
</dbReference>
<accession>A0A7W6WKK3</accession>
<name>A0A7W6WKK3_9PROT</name>
<comment type="caution">
    <text evidence="3">The sequence shown here is derived from an EMBL/GenBank/DDBJ whole genome shotgun (WGS) entry which is preliminary data.</text>
</comment>
<dbReference type="AlphaFoldDB" id="A0A7W6WKK3"/>
<proteinExistence type="predicted"/>
<reference evidence="3 4" key="1">
    <citation type="submission" date="2020-08" db="EMBL/GenBank/DDBJ databases">
        <title>Genome sequencing of Purple Non-Sulfur Bacteria from various extreme environments.</title>
        <authorList>
            <person name="Mayer M."/>
        </authorList>
    </citation>
    <scope>NUCLEOTIDE SEQUENCE [LARGE SCALE GENOMIC DNA]</scope>
    <source>
        <strain evidence="3 4">JA135</strain>
    </source>
</reference>
<feature type="region of interest" description="Disordered" evidence="1">
    <location>
        <begin position="1"/>
        <end position="39"/>
    </location>
</feature>
<dbReference type="Gene3D" id="2.60.450.10">
    <property type="entry name" value="Lipopolysaccharide (LPS) transport protein A like domain"/>
    <property type="match status" value="1"/>
</dbReference>
<dbReference type="Pfam" id="PF06835">
    <property type="entry name" value="LptC"/>
    <property type="match status" value="1"/>
</dbReference>
<keyword evidence="2" id="KW-1133">Transmembrane helix</keyword>
<sequence>MKLDRTDRTARTLTEASTAVPRAEGGDIRGRGGRPAGSLHGARRYSRFVRLMKLLLPSVAVVLLGLVLAWPQIRSQADRFAVGFASLDPRDANPRSLVNPRFHGVDAQDQPYTLVAERAVEQAGNPDQVDLEQPQGDILVSGGRWVAVRGNSGVYSKIERTLTLDGDVMLYRDDGFEFHTEVAHVDLASNSAHGDARVRGRGPGRIIESRGFEFVDGGRVVRFTGQARLLLEDGGGGIAP</sequence>
<dbReference type="Proteomes" id="UP000555728">
    <property type="component" value="Unassembled WGS sequence"/>
</dbReference>
<gene>
    <name evidence="3" type="ORF">GGD88_002141</name>
</gene>
<dbReference type="RefSeq" id="WP_221237103.1">
    <property type="nucleotide sequence ID" value="NZ_JACIGI010000016.1"/>
</dbReference>
<keyword evidence="4" id="KW-1185">Reference proteome</keyword>
<keyword evidence="2" id="KW-0472">Membrane</keyword>
<organism evidence="3 4">
    <name type="scientific">Roseospira goensis</name>
    <dbReference type="NCBI Taxonomy" id="391922"/>
    <lineage>
        <taxon>Bacteria</taxon>
        <taxon>Pseudomonadati</taxon>
        <taxon>Pseudomonadota</taxon>
        <taxon>Alphaproteobacteria</taxon>
        <taxon>Rhodospirillales</taxon>
        <taxon>Rhodospirillaceae</taxon>
        <taxon>Roseospira</taxon>
    </lineage>
</organism>
<evidence type="ECO:0000256" key="2">
    <source>
        <dbReference type="SAM" id="Phobius"/>
    </source>
</evidence>
<keyword evidence="2" id="KW-0812">Transmembrane</keyword>
<evidence type="ECO:0000256" key="1">
    <source>
        <dbReference type="SAM" id="MobiDB-lite"/>
    </source>
</evidence>
<feature type="compositionally biased region" description="Basic and acidic residues" evidence="1">
    <location>
        <begin position="1"/>
        <end position="10"/>
    </location>
</feature>
<evidence type="ECO:0000313" key="4">
    <source>
        <dbReference type="Proteomes" id="UP000555728"/>
    </source>
</evidence>
<dbReference type="InterPro" id="IPR010664">
    <property type="entry name" value="LipoPS_assembly_LptC-rel"/>
</dbReference>